<evidence type="ECO:0000259" key="6">
    <source>
        <dbReference type="Pfam" id="PF13847"/>
    </source>
</evidence>
<dbReference type="PANTHER" id="PTHR43861:SF1">
    <property type="entry name" value="TRANS-ACONITATE 2-METHYLTRANSFERASE"/>
    <property type="match status" value="1"/>
</dbReference>
<dbReference type="Proteomes" id="UP000315636">
    <property type="component" value="Unassembled WGS sequence"/>
</dbReference>
<dbReference type="InterPro" id="IPR025714">
    <property type="entry name" value="Methyltranfer_dom"/>
</dbReference>
<feature type="domain" description="Methyltransferase" evidence="6">
    <location>
        <begin position="45"/>
        <end position="186"/>
    </location>
</feature>
<dbReference type="GO" id="GO:0032259">
    <property type="term" value="P:methylation"/>
    <property type="evidence" value="ECO:0007669"/>
    <property type="project" value="UniProtKB-KW"/>
</dbReference>
<organism evidence="7 8">
    <name type="scientific">Melghirimyces algeriensis</name>
    <dbReference type="NCBI Taxonomy" id="910412"/>
    <lineage>
        <taxon>Bacteria</taxon>
        <taxon>Bacillati</taxon>
        <taxon>Bacillota</taxon>
        <taxon>Bacilli</taxon>
        <taxon>Bacillales</taxon>
        <taxon>Thermoactinomycetaceae</taxon>
        <taxon>Melghirimyces</taxon>
    </lineage>
</organism>
<evidence type="ECO:0000256" key="1">
    <source>
        <dbReference type="ARBA" id="ARBA00022603"/>
    </source>
</evidence>
<evidence type="ECO:0000256" key="5">
    <source>
        <dbReference type="HAMAP-Rule" id="MF_00835"/>
    </source>
</evidence>
<dbReference type="GO" id="GO:0102130">
    <property type="term" value="F:malonyl-CoA methyltransferase activity"/>
    <property type="evidence" value="ECO:0007669"/>
    <property type="project" value="UniProtKB-EC"/>
</dbReference>
<dbReference type="GO" id="GO:0009102">
    <property type="term" value="P:biotin biosynthetic process"/>
    <property type="evidence" value="ECO:0007669"/>
    <property type="project" value="UniProtKB-UniRule"/>
</dbReference>
<dbReference type="Gene3D" id="3.40.50.150">
    <property type="entry name" value="Vaccinia Virus protein VP39"/>
    <property type="match status" value="1"/>
</dbReference>
<sequence length="268" mass="30434">MINKAHVSQRFSRAVNTYDQYADVQRAMADELVSWGTDNRSHVSRILEIGCGTGYLTGLLLDAFPEADIMAVDLSAEMVLAARKAHGDRDGVTFCKADAETVDWSQKGPFDLIVSNATVQWFSNPQDTLKRLVQSLSFHGRLTFSTFGPQTFMELYHLFREVETEWGWSTENHGLPLRTETEWKEILGQAFLYDVQSKQKQYRPLYRDSRHFLASIRHMGATHSSSRRSPIAASRLLAEVLNRYDQRFISEKGVPATFSALWFTGTAV</sequence>
<evidence type="ECO:0000313" key="8">
    <source>
        <dbReference type="Proteomes" id="UP000315636"/>
    </source>
</evidence>
<keyword evidence="3 5" id="KW-0949">S-adenosyl-L-methionine</keyword>
<dbReference type="HAMAP" id="MF_00835">
    <property type="entry name" value="BioC"/>
    <property type="match status" value="1"/>
</dbReference>
<dbReference type="InterPro" id="IPR011814">
    <property type="entry name" value="BioC"/>
</dbReference>
<dbReference type="GO" id="GO:0010340">
    <property type="term" value="F:carboxyl-O-methyltransferase activity"/>
    <property type="evidence" value="ECO:0007669"/>
    <property type="project" value="UniProtKB-UniRule"/>
</dbReference>
<evidence type="ECO:0000256" key="4">
    <source>
        <dbReference type="ARBA" id="ARBA00022756"/>
    </source>
</evidence>
<keyword evidence="8" id="KW-1185">Reference proteome</keyword>
<dbReference type="CDD" id="cd02440">
    <property type="entry name" value="AdoMet_MTases"/>
    <property type="match status" value="1"/>
</dbReference>
<dbReference type="UniPathway" id="UPA00078"/>
<comment type="function">
    <text evidence="5">Converts the free carboxyl group of a malonyl-thioester to its methyl ester by transfer of a methyl group from S-adenosyl-L-methionine (SAM). It allows to synthesize pimeloyl-ACP via the fatty acid synthetic pathway.</text>
</comment>
<comment type="catalytic activity">
    <reaction evidence="5">
        <text>malonyl-[ACP] + S-adenosyl-L-methionine = malonyl-[ACP] methyl ester + S-adenosyl-L-homocysteine</text>
        <dbReference type="Rhea" id="RHEA:17105"/>
        <dbReference type="Rhea" id="RHEA-COMP:9623"/>
        <dbReference type="Rhea" id="RHEA-COMP:9954"/>
        <dbReference type="ChEBI" id="CHEBI:57856"/>
        <dbReference type="ChEBI" id="CHEBI:59789"/>
        <dbReference type="ChEBI" id="CHEBI:78449"/>
        <dbReference type="ChEBI" id="CHEBI:78845"/>
        <dbReference type="EC" id="2.1.1.197"/>
    </reaction>
</comment>
<keyword evidence="1 5" id="KW-0489">Methyltransferase</keyword>
<dbReference type="EMBL" id="FXTI01000002">
    <property type="protein sequence ID" value="SMO48463.1"/>
    <property type="molecule type" value="Genomic_DNA"/>
</dbReference>
<gene>
    <name evidence="5" type="primary">bioC</name>
    <name evidence="7" type="ORF">SAMN06264849_102220</name>
</gene>
<dbReference type="PANTHER" id="PTHR43861">
    <property type="entry name" value="TRANS-ACONITATE 2-METHYLTRANSFERASE-RELATED"/>
    <property type="match status" value="1"/>
</dbReference>
<accession>A0A521BMV8</accession>
<dbReference type="NCBIfam" id="TIGR02072">
    <property type="entry name" value="BioC"/>
    <property type="match status" value="1"/>
</dbReference>
<dbReference type="AlphaFoldDB" id="A0A521BMV8"/>
<evidence type="ECO:0000256" key="2">
    <source>
        <dbReference type="ARBA" id="ARBA00022679"/>
    </source>
</evidence>
<comment type="pathway">
    <text evidence="5">Cofactor biosynthesis; biotin biosynthesis.</text>
</comment>
<dbReference type="Pfam" id="PF13847">
    <property type="entry name" value="Methyltransf_31"/>
    <property type="match status" value="1"/>
</dbReference>
<protein>
    <recommendedName>
        <fullName evidence="5">Malonyl-[acyl-carrier protein] O-methyltransferase</fullName>
        <shortName evidence="5">Malonyl-ACP O-methyltransferase</shortName>
        <ecNumber evidence="5">2.1.1.197</ecNumber>
    </recommendedName>
    <alternativeName>
        <fullName evidence="5">Biotin synthesis protein BioC</fullName>
    </alternativeName>
</protein>
<evidence type="ECO:0000313" key="7">
    <source>
        <dbReference type="EMBL" id="SMO48463.1"/>
    </source>
</evidence>
<dbReference type="InterPro" id="IPR029063">
    <property type="entry name" value="SAM-dependent_MTases_sf"/>
</dbReference>
<comment type="similarity">
    <text evidence="5">Belongs to the methyltransferase superfamily.</text>
</comment>
<reference evidence="7 8" key="1">
    <citation type="submission" date="2017-05" db="EMBL/GenBank/DDBJ databases">
        <authorList>
            <person name="Varghese N."/>
            <person name="Submissions S."/>
        </authorList>
    </citation>
    <scope>NUCLEOTIDE SEQUENCE [LARGE SCALE GENOMIC DNA]</scope>
    <source>
        <strain evidence="7 8">DSM 45474</strain>
    </source>
</reference>
<name>A0A521BMV8_9BACL</name>
<dbReference type="RefSeq" id="WP_185956022.1">
    <property type="nucleotide sequence ID" value="NZ_FXTI01000002.1"/>
</dbReference>
<keyword evidence="4 5" id="KW-0093">Biotin biosynthesis</keyword>
<proteinExistence type="inferred from homology"/>
<keyword evidence="2 5" id="KW-0808">Transferase</keyword>
<evidence type="ECO:0000256" key="3">
    <source>
        <dbReference type="ARBA" id="ARBA00022691"/>
    </source>
</evidence>
<dbReference type="SUPFAM" id="SSF53335">
    <property type="entry name" value="S-adenosyl-L-methionine-dependent methyltransferases"/>
    <property type="match status" value="1"/>
</dbReference>
<dbReference type="EC" id="2.1.1.197" evidence="5"/>